<dbReference type="KEGG" id="oho:Oweho_3311"/>
<dbReference type="Proteomes" id="UP000005631">
    <property type="component" value="Chromosome"/>
</dbReference>
<evidence type="ECO:0000256" key="1">
    <source>
        <dbReference type="SAM" id="Phobius"/>
    </source>
</evidence>
<dbReference type="STRING" id="926562.Oweho_3311"/>
<feature type="transmembrane region" description="Helical" evidence="1">
    <location>
        <begin position="244"/>
        <end position="259"/>
    </location>
</feature>
<organism evidence="2 3">
    <name type="scientific">Owenweeksia hongkongensis (strain DSM 17368 / CIP 108786 / JCM 12287 / NRRL B-23963 / UST20020801)</name>
    <dbReference type="NCBI Taxonomy" id="926562"/>
    <lineage>
        <taxon>Bacteria</taxon>
        <taxon>Pseudomonadati</taxon>
        <taxon>Bacteroidota</taxon>
        <taxon>Flavobacteriia</taxon>
        <taxon>Flavobacteriales</taxon>
        <taxon>Owenweeksiaceae</taxon>
        <taxon>Owenweeksia</taxon>
    </lineage>
</organism>
<feature type="transmembrane region" description="Helical" evidence="1">
    <location>
        <begin position="266"/>
        <end position="286"/>
    </location>
</feature>
<feature type="transmembrane region" description="Helical" evidence="1">
    <location>
        <begin position="148"/>
        <end position="164"/>
    </location>
</feature>
<sequence length="490" mass="55040">MVRTYLILFFEILIAILLALELVYVPTVLSSDFLGRVLVYVSVASGLFFLRKENQYALKRQYLKISNLFLIGFIIVHFQIYLDYVLGGYPDFGFDVMINDRLVPKASLISALALVSYYIGYLFASYFKTGTNHIQVNRISTVIHSNKGVLLLMVVFLLLFLFSANWDYFNGNYGSVSVGSLADYAQESLLLSMIGYVLLFVRNERLIGRMYGNFIFYIKSLGSTFLVICGIYLFLVLISGDRGPILQFGISLFGGYVLLAKRKMKFTVVLLFIFAGATFISLLGFVREIGNGTDFWGRVDKAYTLRETSSIQSSISPSTLELAGSVRTMHAAVDYAESRGHTNGLFQVFQVISIVPGAGTVVKYFTGMENTDFKSSAFLTRHILGANPDRGLGTTVVADIFLDFGTMGAVVIFFLFAWFIRYLEVNVYSAQFFRLSTLALFFIFLSQALYIGRSTILVLFNEVVFLYVLLKVGLFVNSFLGYKKVKVSDK</sequence>
<keyword evidence="1" id="KW-0812">Transmembrane</keyword>
<proteinExistence type="predicted"/>
<gene>
    <name evidence="2" type="ordered locus">Oweho_3311</name>
</gene>
<dbReference type="eggNOG" id="ENOG5032U8U">
    <property type="taxonomic scope" value="Bacteria"/>
</dbReference>
<feature type="transmembrane region" description="Helical" evidence="1">
    <location>
        <begin position="400"/>
        <end position="420"/>
    </location>
</feature>
<dbReference type="HOGENOM" id="CLU_046818_0_0_10"/>
<feature type="transmembrane region" description="Helical" evidence="1">
    <location>
        <begin position="33"/>
        <end position="50"/>
    </location>
</feature>
<feature type="transmembrane region" description="Helical" evidence="1">
    <location>
        <begin position="102"/>
        <end position="127"/>
    </location>
</feature>
<evidence type="ECO:0000313" key="2">
    <source>
        <dbReference type="EMBL" id="AEV34262.1"/>
    </source>
</evidence>
<keyword evidence="1" id="KW-0472">Membrane</keyword>
<keyword evidence="1" id="KW-1133">Transmembrane helix</keyword>
<feature type="transmembrane region" description="Helical" evidence="1">
    <location>
        <begin position="62"/>
        <end position="82"/>
    </location>
</feature>
<keyword evidence="3" id="KW-1185">Reference proteome</keyword>
<feature type="transmembrane region" description="Helical" evidence="1">
    <location>
        <begin position="184"/>
        <end position="202"/>
    </location>
</feature>
<reference evidence="2 3" key="1">
    <citation type="journal article" date="2012" name="Stand. Genomic Sci.">
        <title>Genome sequence of the orange-pigmented seawater bacterium Owenweeksia hongkongensis type strain (UST20020801(T)).</title>
        <authorList>
            <person name="Riedel T."/>
            <person name="Held B."/>
            <person name="Nolan M."/>
            <person name="Lucas S."/>
            <person name="Lapidus A."/>
            <person name="Tice H."/>
            <person name="Del Rio T.G."/>
            <person name="Cheng J.F."/>
            <person name="Han C."/>
            <person name="Tapia R."/>
            <person name="Goodwin L.A."/>
            <person name="Pitluck S."/>
            <person name="Liolios K."/>
            <person name="Mavromatis K."/>
            <person name="Pagani I."/>
            <person name="Ivanova N."/>
            <person name="Mikhailova N."/>
            <person name="Pati A."/>
            <person name="Chen A."/>
            <person name="Palaniappan K."/>
            <person name="Rohde M."/>
            <person name="Tindall B.J."/>
            <person name="Detter J.C."/>
            <person name="Goker M."/>
            <person name="Woyke T."/>
            <person name="Bristow J."/>
            <person name="Eisen J.A."/>
            <person name="Markowitz V."/>
            <person name="Hugenholtz P."/>
            <person name="Klenk H.P."/>
            <person name="Kyrpides N.C."/>
        </authorList>
    </citation>
    <scope>NUCLEOTIDE SEQUENCE</scope>
    <source>
        <strain evidence="3">DSM 17368 / JCM 12287 / NRRL B-23963</strain>
    </source>
</reference>
<evidence type="ECO:0008006" key="4">
    <source>
        <dbReference type="Google" id="ProtNLM"/>
    </source>
</evidence>
<name>G8R4U8_OWEHD</name>
<dbReference type="AlphaFoldDB" id="G8R4U8"/>
<evidence type="ECO:0000313" key="3">
    <source>
        <dbReference type="Proteomes" id="UP000005631"/>
    </source>
</evidence>
<feature type="transmembrane region" description="Helical" evidence="1">
    <location>
        <begin position="464"/>
        <end position="482"/>
    </location>
</feature>
<protein>
    <recommendedName>
        <fullName evidence="4">Oligosaccharide repeat unit polymerase</fullName>
    </recommendedName>
</protein>
<feature type="transmembrane region" description="Helical" evidence="1">
    <location>
        <begin position="214"/>
        <end position="238"/>
    </location>
</feature>
<accession>G8R4U8</accession>
<feature type="transmembrane region" description="Helical" evidence="1">
    <location>
        <begin position="7"/>
        <end position="27"/>
    </location>
</feature>
<dbReference type="NCBIfam" id="TIGR04370">
    <property type="entry name" value="glyco_rpt_poly"/>
    <property type="match status" value="1"/>
</dbReference>
<dbReference type="EMBL" id="CP003156">
    <property type="protein sequence ID" value="AEV34262.1"/>
    <property type="molecule type" value="Genomic_DNA"/>
</dbReference>
<feature type="transmembrane region" description="Helical" evidence="1">
    <location>
        <begin position="432"/>
        <end position="452"/>
    </location>
</feature>